<dbReference type="Pfam" id="PF00874">
    <property type="entry name" value="PRD"/>
    <property type="match status" value="2"/>
</dbReference>
<dbReference type="PANTHER" id="PTHR30185:SF15">
    <property type="entry name" value="CRYPTIC BETA-GLUCOSIDE BGL OPERON ANTITERMINATOR"/>
    <property type="match status" value="1"/>
</dbReference>
<dbReference type="GO" id="GO:0006355">
    <property type="term" value="P:regulation of DNA-templated transcription"/>
    <property type="evidence" value="ECO:0007669"/>
    <property type="project" value="InterPro"/>
</dbReference>
<sequence length="283" mass="32673">MQIKKILNNNVIVTEDENGCEVVAMGRGLAFGKKNGDSVEDGKVDKVYRLSDHDMLEKFKELLSGLRVDYLDASTSIIEMAEKELGVKLNETVYISLTDHIHMAIHRLREGINIRNLMLWETRRFYPKEFAIAEKAVLMLEAQFDIDIPEDEAGFIAMHIIDGQLDMKQPMADKIVTLIDEITNIVRRFCGVEFDRESLVYYRFVTHLKFFAQRMFSGAAPNGDEIDEEMEAMVQKKYKLAHECVDRIVAFLAKKYRYAVSGEEQFYLMIHVAKVIRKCQEQA</sequence>
<dbReference type="Proteomes" id="UP000761380">
    <property type="component" value="Unassembled WGS sequence"/>
</dbReference>
<dbReference type="SUPFAM" id="SSF63520">
    <property type="entry name" value="PTS-regulatory domain, PRD"/>
    <property type="match status" value="2"/>
</dbReference>
<dbReference type="PROSITE" id="PS51372">
    <property type="entry name" value="PRD_2"/>
    <property type="match status" value="2"/>
</dbReference>
<dbReference type="InterPro" id="IPR036634">
    <property type="entry name" value="PRD_sf"/>
</dbReference>
<dbReference type="PANTHER" id="PTHR30185">
    <property type="entry name" value="CRYPTIC BETA-GLUCOSIDE BGL OPERON ANTITERMINATOR"/>
    <property type="match status" value="1"/>
</dbReference>
<dbReference type="EMBL" id="SVBY01000024">
    <property type="protein sequence ID" value="MBE6092447.1"/>
    <property type="molecule type" value="Genomic_DNA"/>
</dbReference>
<dbReference type="Pfam" id="PF03123">
    <property type="entry name" value="CAT_RBD"/>
    <property type="match status" value="1"/>
</dbReference>
<dbReference type="NCBIfam" id="NF046042">
    <property type="entry name" value="LicT"/>
    <property type="match status" value="1"/>
</dbReference>
<keyword evidence="1" id="KW-0677">Repeat</keyword>
<dbReference type="AlphaFoldDB" id="A0A927WIE5"/>
<dbReference type="SUPFAM" id="SSF50151">
    <property type="entry name" value="SacY-like RNA-binding domain"/>
    <property type="match status" value="1"/>
</dbReference>
<reference evidence="3" key="1">
    <citation type="submission" date="2019-04" db="EMBL/GenBank/DDBJ databases">
        <title>Evolution of Biomass-Degrading Anaerobic Consortia Revealed by Metagenomics.</title>
        <authorList>
            <person name="Peng X."/>
        </authorList>
    </citation>
    <scope>NUCLEOTIDE SEQUENCE</scope>
    <source>
        <strain evidence="3">SIG240</strain>
    </source>
</reference>
<gene>
    <name evidence="3" type="ORF">E7201_04615</name>
</gene>
<comment type="caution">
    <text evidence="3">The sequence shown here is derived from an EMBL/GenBank/DDBJ whole genome shotgun (WGS) entry which is preliminary data.</text>
</comment>
<dbReference type="Gene3D" id="1.10.1790.10">
    <property type="entry name" value="PRD domain"/>
    <property type="match status" value="2"/>
</dbReference>
<dbReference type="Gene3D" id="2.30.24.10">
    <property type="entry name" value="CAT RNA-binding domain"/>
    <property type="match status" value="1"/>
</dbReference>
<dbReference type="InterPro" id="IPR050661">
    <property type="entry name" value="BglG_antiterminators"/>
</dbReference>
<evidence type="ECO:0000313" key="4">
    <source>
        <dbReference type="Proteomes" id="UP000761380"/>
    </source>
</evidence>
<dbReference type="InterPro" id="IPR004341">
    <property type="entry name" value="CAT_RNA-bd_dom"/>
</dbReference>
<evidence type="ECO:0000259" key="2">
    <source>
        <dbReference type="PROSITE" id="PS51372"/>
    </source>
</evidence>
<name>A0A927WIE5_SELRU</name>
<evidence type="ECO:0000313" key="3">
    <source>
        <dbReference type="EMBL" id="MBE6092447.1"/>
    </source>
</evidence>
<organism evidence="3 4">
    <name type="scientific">Selenomonas ruminantium</name>
    <dbReference type="NCBI Taxonomy" id="971"/>
    <lineage>
        <taxon>Bacteria</taxon>
        <taxon>Bacillati</taxon>
        <taxon>Bacillota</taxon>
        <taxon>Negativicutes</taxon>
        <taxon>Selenomonadales</taxon>
        <taxon>Selenomonadaceae</taxon>
        <taxon>Selenomonas</taxon>
    </lineage>
</organism>
<feature type="domain" description="PRD" evidence="2">
    <location>
        <begin position="171"/>
        <end position="282"/>
    </location>
</feature>
<dbReference type="InterPro" id="IPR011608">
    <property type="entry name" value="PRD"/>
</dbReference>
<dbReference type="GO" id="GO:0003723">
    <property type="term" value="F:RNA binding"/>
    <property type="evidence" value="ECO:0007669"/>
    <property type="project" value="InterPro"/>
</dbReference>
<proteinExistence type="predicted"/>
<dbReference type="SMART" id="SM01061">
    <property type="entry name" value="CAT_RBD"/>
    <property type="match status" value="1"/>
</dbReference>
<dbReference type="InterPro" id="IPR036650">
    <property type="entry name" value="CAT_RNA-bd_dom_sf"/>
</dbReference>
<feature type="domain" description="PRD" evidence="2">
    <location>
        <begin position="65"/>
        <end position="170"/>
    </location>
</feature>
<evidence type="ECO:0000256" key="1">
    <source>
        <dbReference type="ARBA" id="ARBA00022737"/>
    </source>
</evidence>
<accession>A0A927WIE5</accession>
<protein>
    <submittedName>
        <fullName evidence="3">PRD domain-containing protein</fullName>
    </submittedName>
</protein>